<dbReference type="Pfam" id="PF02537">
    <property type="entry name" value="CRCB"/>
    <property type="match status" value="1"/>
</dbReference>
<dbReference type="eggNOG" id="COG0239">
    <property type="taxonomic scope" value="Bacteria"/>
</dbReference>
<comment type="catalytic activity">
    <reaction evidence="12">
        <text>fluoride(in) = fluoride(out)</text>
        <dbReference type="Rhea" id="RHEA:76159"/>
        <dbReference type="ChEBI" id="CHEBI:17051"/>
    </reaction>
    <physiologicalReaction direction="left-to-right" evidence="12">
        <dbReference type="Rhea" id="RHEA:76160"/>
    </physiologicalReaction>
</comment>
<comment type="similarity">
    <text evidence="11 14">Belongs to the fluoride channel Fluc/FEX (TC 1.A.43) family.</text>
</comment>
<dbReference type="PANTHER" id="PTHR28259">
    <property type="entry name" value="FLUORIDE EXPORT PROTEIN 1-RELATED"/>
    <property type="match status" value="1"/>
</dbReference>
<evidence type="ECO:0000256" key="2">
    <source>
        <dbReference type="ARBA" id="ARBA00022448"/>
    </source>
</evidence>
<dbReference type="NCBIfam" id="NF010801">
    <property type="entry name" value="PRK14205.1"/>
    <property type="match status" value="1"/>
</dbReference>
<keyword evidence="2 14" id="KW-0813">Transport</keyword>
<evidence type="ECO:0000256" key="9">
    <source>
        <dbReference type="ARBA" id="ARBA00023136"/>
    </source>
</evidence>
<keyword evidence="5 14" id="KW-0479">Metal-binding</keyword>
<evidence type="ECO:0000256" key="8">
    <source>
        <dbReference type="ARBA" id="ARBA00023065"/>
    </source>
</evidence>
<dbReference type="RefSeq" id="WP_011877826.1">
    <property type="nucleotide sequence ID" value="NC_009253.1"/>
</dbReference>
<feature type="transmembrane region" description="Helical" evidence="14">
    <location>
        <begin position="95"/>
        <end position="115"/>
    </location>
</feature>
<dbReference type="GO" id="GO:0046872">
    <property type="term" value="F:metal ion binding"/>
    <property type="evidence" value="ECO:0007669"/>
    <property type="project" value="UniProtKB-KW"/>
</dbReference>
<evidence type="ECO:0000256" key="12">
    <source>
        <dbReference type="ARBA" id="ARBA00035585"/>
    </source>
</evidence>
<keyword evidence="7 14" id="KW-0915">Sodium</keyword>
<name>A4J4K7_DESRM</name>
<evidence type="ECO:0000256" key="7">
    <source>
        <dbReference type="ARBA" id="ARBA00023053"/>
    </source>
</evidence>
<evidence type="ECO:0000256" key="13">
    <source>
        <dbReference type="ARBA" id="ARBA00049940"/>
    </source>
</evidence>
<keyword evidence="6 14" id="KW-1133">Transmembrane helix</keyword>
<dbReference type="AlphaFoldDB" id="A4J4K7"/>
<dbReference type="KEGG" id="drm:Dred_1480"/>
<feature type="transmembrane region" description="Helical" evidence="14">
    <location>
        <begin position="59"/>
        <end position="75"/>
    </location>
</feature>
<accession>A4J4K7</accession>
<keyword evidence="9 14" id="KW-0472">Membrane</keyword>
<comment type="function">
    <text evidence="13 14">Fluoride-specific ion channel. Important for reducing fluoride concentration in the cell, thus reducing its toxicity.</text>
</comment>
<dbReference type="HAMAP" id="MF_00454">
    <property type="entry name" value="FluC"/>
    <property type="match status" value="1"/>
</dbReference>
<keyword evidence="16" id="KW-1185">Reference proteome</keyword>
<evidence type="ECO:0000313" key="15">
    <source>
        <dbReference type="EMBL" id="ABO50010.1"/>
    </source>
</evidence>
<keyword evidence="4 14" id="KW-0812">Transmembrane</keyword>
<evidence type="ECO:0000256" key="10">
    <source>
        <dbReference type="ARBA" id="ARBA00023303"/>
    </source>
</evidence>
<reference evidence="15 16" key="1">
    <citation type="submission" date="2007-03" db="EMBL/GenBank/DDBJ databases">
        <title>Complete sequence of Desulfotomaculum reducens MI-1.</title>
        <authorList>
            <consortium name="US DOE Joint Genome Institute"/>
            <person name="Copeland A."/>
            <person name="Lucas S."/>
            <person name="Lapidus A."/>
            <person name="Barry K."/>
            <person name="Detter J.C."/>
            <person name="Glavina del Rio T."/>
            <person name="Hammon N."/>
            <person name="Israni S."/>
            <person name="Dalin E."/>
            <person name="Tice H."/>
            <person name="Pitluck S."/>
            <person name="Sims D."/>
            <person name="Brettin T."/>
            <person name="Bruce D."/>
            <person name="Han C."/>
            <person name="Tapia R."/>
            <person name="Schmutz J."/>
            <person name="Larimer F."/>
            <person name="Land M."/>
            <person name="Hauser L."/>
            <person name="Kyrpides N."/>
            <person name="Kim E."/>
            <person name="Tebo B.M."/>
            <person name="Richardson P."/>
        </authorList>
    </citation>
    <scope>NUCLEOTIDE SEQUENCE [LARGE SCALE GENOMIC DNA]</scope>
    <source>
        <strain evidence="15 16">MI-1</strain>
    </source>
</reference>
<keyword evidence="10 14" id="KW-0407">Ion channel</keyword>
<organism evidence="15 16">
    <name type="scientific">Desulforamulus reducens (strain ATCC BAA-1160 / DSM 100696 / MI-1)</name>
    <name type="common">Desulfotomaculum reducens</name>
    <dbReference type="NCBI Taxonomy" id="349161"/>
    <lineage>
        <taxon>Bacteria</taxon>
        <taxon>Bacillati</taxon>
        <taxon>Bacillota</taxon>
        <taxon>Clostridia</taxon>
        <taxon>Eubacteriales</taxon>
        <taxon>Peptococcaceae</taxon>
        <taxon>Desulforamulus</taxon>
    </lineage>
</organism>
<comment type="subcellular location">
    <subcellularLocation>
        <location evidence="1 14">Cell membrane</location>
        <topology evidence="1 14">Multi-pass membrane protein</topology>
    </subcellularLocation>
</comment>
<dbReference type="GO" id="GO:0062054">
    <property type="term" value="F:fluoride channel activity"/>
    <property type="evidence" value="ECO:0007669"/>
    <property type="project" value="UniProtKB-UniRule"/>
</dbReference>
<dbReference type="OrthoDB" id="9815830at2"/>
<evidence type="ECO:0000256" key="3">
    <source>
        <dbReference type="ARBA" id="ARBA00022475"/>
    </source>
</evidence>
<proteinExistence type="inferred from homology"/>
<evidence type="ECO:0000256" key="5">
    <source>
        <dbReference type="ARBA" id="ARBA00022723"/>
    </source>
</evidence>
<evidence type="ECO:0000256" key="4">
    <source>
        <dbReference type="ARBA" id="ARBA00022692"/>
    </source>
</evidence>
<feature type="binding site" evidence="14">
    <location>
        <position position="70"/>
    </location>
    <ligand>
        <name>Na(+)</name>
        <dbReference type="ChEBI" id="CHEBI:29101"/>
        <note>structural</note>
    </ligand>
</feature>
<dbReference type="EMBL" id="CP000612">
    <property type="protein sequence ID" value="ABO50010.1"/>
    <property type="molecule type" value="Genomic_DNA"/>
</dbReference>
<evidence type="ECO:0000256" key="11">
    <source>
        <dbReference type="ARBA" id="ARBA00035120"/>
    </source>
</evidence>
<dbReference type="GO" id="GO:0005886">
    <property type="term" value="C:plasma membrane"/>
    <property type="evidence" value="ECO:0007669"/>
    <property type="project" value="UniProtKB-SubCell"/>
</dbReference>
<feature type="transmembrane region" description="Helical" evidence="14">
    <location>
        <begin position="33"/>
        <end position="52"/>
    </location>
</feature>
<dbReference type="InterPro" id="IPR003691">
    <property type="entry name" value="FluC"/>
</dbReference>
<evidence type="ECO:0000256" key="6">
    <source>
        <dbReference type="ARBA" id="ARBA00022989"/>
    </source>
</evidence>
<dbReference type="Proteomes" id="UP000001556">
    <property type="component" value="Chromosome"/>
</dbReference>
<protein>
    <recommendedName>
        <fullName evidence="14">Fluoride-specific ion channel FluC</fullName>
    </recommendedName>
</protein>
<evidence type="ECO:0000256" key="14">
    <source>
        <dbReference type="HAMAP-Rule" id="MF_00454"/>
    </source>
</evidence>
<sequence length="127" mass="13711">MKAIFLVAAGGFLGAIGRFYLSNRIQSKQNTDFPIGTFTVNLLGSLLLGLLAGQSVDPSLYLLVGTGFLGAFTTFSTFELEAVELLRKNKVKLSLFYLLGSVMLGVLCAFLGYSLSKSYSFLLFISS</sequence>
<keyword evidence="3 14" id="KW-1003">Cell membrane</keyword>
<dbReference type="STRING" id="349161.Dred_1480"/>
<dbReference type="HOGENOM" id="CLU_114342_2_3_9"/>
<gene>
    <name evidence="14" type="primary">fluC</name>
    <name evidence="14" type="synonym">crcB</name>
    <name evidence="15" type="ordered locus">Dred_1480</name>
</gene>
<evidence type="ECO:0000256" key="1">
    <source>
        <dbReference type="ARBA" id="ARBA00004651"/>
    </source>
</evidence>
<dbReference type="GO" id="GO:0140114">
    <property type="term" value="P:cellular detoxification of fluoride"/>
    <property type="evidence" value="ECO:0007669"/>
    <property type="project" value="UniProtKB-UniRule"/>
</dbReference>
<evidence type="ECO:0000313" key="16">
    <source>
        <dbReference type="Proteomes" id="UP000001556"/>
    </source>
</evidence>
<dbReference type="PANTHER" id="PTHR28259:SF16">
    <property type="entry name" value="FLUORIDE-SPECIFIC ION CHANNEL FLUC 2"/>
    <property type="match status" value="1"/>
</dbReference>
<keyword evidence="8 14" id="KW-0406">Ion transport</keyword>
<dbReference type="NCBIfam" id="TIGR00494">
    <property type="entry name" value="crcB"/>
    <property type="match status" value="1"/>
</dbReference>
<comment type="activity regulation">
    <text evidence="14">Na(+) is not transported, but it plays an essential structural role and its presence is essential for fluoride channel function.</text>
</comment>
<feature type="binding site" evidence="14">
    <location>
        <position position="73"/>
    </location>
    <ligand>
        <name>Na(+)</name>
        <dbReference type="ChEBI" id="CHEBI:29101"/>
        <note>structural</note>
    </ligand>
</feature>